<evidence type="ECO:0000313" key="7">
    <source>
        <dbReference type="EMBL" id="MDU0111796.1"/>
    </source>
</evidence>
<dbReference type="InterPro" id="IPR000212">
    <property type="entry name" value="DNA_helicase_UvrD/REP"/>
</dbReference>
<dbReference type="EMBL" id="JAWCUA010000001">
    <property type="protein sequence ID" value="MDU0111796.1"/>
    <property type="molecule type" value="Genomic_DNA"/>
</dbReference>
<dbReference type="Gene3D" id="3.40.50.300">
    <property type="entry name" value="P-loop containing nucleotide triphosphate hydrolases"/>
    <property type="match status" value="2"/>
</dbReference>
<sequence>MNKLNPLTLPLDQNALIEASAGTGKTYTITTLYLRALLGLVDTKTTLTPKSIEQILVVTFTEAATQEIRDRVRKKLLEAQQVLLTDELTGDPNQSVLQQTTNTGDSFDSNLVQLLNTYIHRLLTSSAEIQKGNEPASKVHNEQDIKKAVLQGYHRLQNAITLIDEASIFTIHGFCHRCIKQFAFETNSSFEQTFEMDNKPILQGALYDFWRKHVVPLDGVEFGWFEQNWRNPEGLYKAIASVLGKNIDITPALDTSRYNELINDYQSLIINLKQEWKKSDFSKLLAESDLKKTGKIYKRIGVLTEFVQSDNWFPEFEKGEEWGLWGSDSLNNASNYKAKSEPLNHPISQTIDKLAEVVHQLKNGGFQSHWLRLAKDYIENRAQQIKNEQQIINPDDLLTQLLNAINATSTVENWDVVEDNNLLLHAIRTKYPLAFIDEFQDTDPVQYGIFNAIYNRSQDSETTTANMILIGDPKQAIYKFRGADIFTYIKAKQDLADSQHYTLDTNWRSHPKLVNAVNQVFKQSVEGFKQKEIPFESVLAGKSDTFKLIDNGKDANQLTFCHLLPDTQAPDKVGFKQSDAEGILAKWCASQIQQTLLSATSDDPSTYIDKQGKVLPV</sequence>
<evidence type="ECO:0000256" key="5">
    <source>
        <dbReference type="PROSITE-ProRule" id="PRU00560"/>
    </source>
</evidence>
<keyword evidence="3 5" id="KW-0347">Helicase</keyword>
<reference evidence="7 8" key="1">
    <citation type="submission" date="2023-10" db="EMBL/GenBank/DDBJ databases">
        <title>Psychrosphaera aquimaarina strain SW33 isolated from seawater.</title>
        <authorList>
            <person name="Bayburt H."/>
            <person name="Kim J.M."/>
            <person name="Choi B.J."/>
            <person name="Jeon C.O."/>
        </authorList>
    </citation>
    <scope>NUCLEOTIDE SEQUENCE [LARGE SCALE GENOMIC DNA]</scope>
    <source>
        <strain evidence="7 8">KCTC 52743</strain>
    </source>
</reference>
<protein>
    <submittedName>
        <fullName evidence="7">UvrD-helicase domain-containing protein</fullName>
    </submittedName>
</protein>
<proteinExistence type="predicted"/>
<dbReference type="Pfam" id="PF00580">
    <property type="entry name" value="UvrD-helicase"/>
    <property type="match status" value="1"/>
</dbReference>
<dbReference type="InterPro" id="IPR014016">
    <property type="entry name" value="UvrD-like_ATP-bd"/>
</dbReference>
<keyword evidence="2 5" id="KW-0378">Hydrolase</keyword>
<accession>A0ABU3QWI1</accession>
<dbReference type="InterPro" id="IPR027417">
    <property type="entry name" value="P-loop_NTPase"/>
</dbReference>
<feature type="binding site" evidence="5">
    <location>
        <begin position="19"/>
        <end position="26"/>
    </location>
    <ligand>
        <name>ATP</name>
        <dbReference type="ChEBI" id="CHEBI:30616"/>
    </ligand>
</feature>
<comment type="caution">
    <text evidence="7">The sequence shown here is derived from an EMBL/GenBank/DDBJ whole genome shotgun (WGS) entry which is preliminary data.</text>
</comment>
<evidence type="ECO:0000259" key="6">
    <source>
        <dbReference type="PROSITE" id="PS51198"/>
    </source>
</evidence>
<keyword evidence="1 5" id="KW-0547">Nucleotide-binding</keyword>
<keyword evidence="4 5" id="KW-0067">ATP-binding</keyword>
<name>A0ABU3QWI1_9GAMM</name>
<dbReference type="SUPFAM" id="SSF52540">
    <property type="entry name" value="P-loop containing nucleoside triphosphate hydrolases"/>
    <property type="match status" value="1"/>
</dbReference>
<evidence type="ECO:0000313" key="8">
    <source>
        <dbReference type="Proteomes" id="UP001257914"/>
    </source>
</evidence>
<evidence type="ECO:0000256" key="3">
    <source>
        <dbReference type="ARBA" id="ARBA00022806"/>
    </source>
</evidence>
<evidence type="ECO:0000256" key="4">
    <source>
        <dbReference type="ARBA" id="ARBA00022840"/>
    </source>
</evidence>
<evidence type="ECO:0000256" key="1">
    <source>
        <dbReference type="ARBA" id="ARBA00022741"/>
    </source>
</evidence>
<dbReference type="Gene3D" id="1.10.3170.10">
    <property type="entry name" value="Recbcd, chain B, domain 2"/>
    <property type="match status" value="1"/>
</dbReference>
<keyword evidence="8" id="KW-1185">Reference proteome</keyword>
<feature type="domain" description="UvrD-like helicase ATP-binding" evidence="6">
    <location>
        <begin position="1"/>
        <end position="510"/>
    </location>
</feature>
<organism evidence="7 8">
    <name type="scientific">Psychrosphaera aquimarina</name>
    <dbReference type="NCBI Taxonomy" id="2044854"/>
    <lineage>
        <taxon>Bacteria</taxon>
        <taxon>Pseudomonadati</taxon>
        <taxon>Pseudomonadota</taxon>
        <taxon>Gammaproteobacteria</taxon>
        <taxon>Alteromonadales</taxon>
        <taxon>Pseudoalteromonadaceae</taxon>
        <taxon>Psychrosphaera</taxon>
    </lineage>
</organism>
<dbReference type="RefSeq" id="WP_315945686.1">
    <property type="nucleotide sequence ID" value="NZ_JAWCUA010000001.1"/>
</dbReference>
<dbReference type="PANTHER" id="PTHR11070:SF23">
    <property type="entry name" value="RECBCD ENZYME SUBUNIT RECB"/>
    <property type="match status" value="1"/>
</dbReference>
<gene>
    <name evidence="7" type="ORF">RT723_01980</name>
</gene>
<evidence type="ECO:0000256" key="2">
    <source>
        <dbReference type="ARBA" id="ARBA00022801"/>
    </source>
</evidence>
<dbReference type="Proteomes" id="UP001257914">
    <property type="component" value="Unassembled WGS sequence"/>
</dbReference>
<dbReference type="PANTHER" id="PTHR11070">
    <property type="entry name" value="UVRD / RECB / PCRA DNA HELICASE FAMILY MEMBER"/>
    <property type="match status" value="1"/>
</dbReference>
<dbReference type="PROSITE" id="PS51198">
    <property type="entry name" value="UVRD_HELICASE_ATP_BIND"/>
    <property type="match status" value="1"/>
</dbReference>